<name>A0A6J4UX67_9BACT</name>
<dbReference type="EMBL" id="CADCWL010000073">
    <property type="protein sequence ID" value="CAA9560552.1"/>
    <property type="molecule type" value="Genomic_DNA"/>
</dbReference>
<feature type="compositionally biased region" description="Polar residues" evidence="1">
    <location>
        <begin position="36"/>
        <end position="48"/>
    </location>
</feature>
<feature type="region of interest" description="Disordered" evidence="1">
    <location>
        <begin position="1"/>
        <end position="88"/>
    </location>
</feature>
<reference evidence="2" key="1">
    <citation type="submission" date="2020-02" db="EMBL/GenBank/DDBJ databases">
        <authorList>
            <person name="Meier V. D."/>
        </authorList>
    </citation>
    <scope>NUCLEOTIDE SEQUENCE</scope>
    <source>
        <strain evidence="2">AVDCRST_MAG19</strain>
    </source>
</reference>
<protein>
    <submittedName>
        <fullName evidence="2">Uncharacterized protein</fullName>
    </submittedName>
</protein>
<feature type="compositionally biased region" description="Low complexity" evidence="1">
    <location>
        <begin position="1"/>
        <end position="15"/>
    </location>
</feature>
<sequence length="88" mass="8901">MTMRAIGRGARRGAAGRAGGGDAIGRTSDRRHASGAMQSGPSANSSTGEQRRSDADGPPADGLTKKIGAPTPTFLTCPFGCGRGRDLE</sequence>
<gene>
    <name evidence="2" type="ORF">AVDCRST_MAG19-1763</name>
</gene>
<organism evidence="2">
    <name type="scientific">uncultured Thermomicrobiales bacterium</name>
    <dbReference type="NCBI Taxonomy" id="1645740"/>
    <lineage>
        <taxon>Bacteria</taxon>
        <taxon>Pseudomonadati</taxon>
        <taxon>Thermomicrobiota</taxon>
        <taxon>Thermomicrobia</taxon>
        <taxon>Thermomicrobiales</taxon>
        <taxon>environmental samples</taxon>
    </lineage>
</organism>
<accession>A0A6J4UX67</accession>
<evidence type="ECO:0000256" key="1">
    <source>
        <dbReference type="SAM" id="MobiDB-lite"/>
    </source>
</evidence>
<dbReference type="AlphaFoldDB" id="A0A6J4UX67"/>
<evidence type="ECO:0000313" key="2">
    <source>
        <dbReference type="EMBL" id="CAA9560552.1"/>
    </source>
</evidence>
<proteinExistence type="predicted"/>